<evidence type="ECO:0000313" key="2">
    <source>
        <dbReference type="EMBL" id="KAJ7379835.1"/>
    </source>
</evidence>
<proteinExistence type="predicted"/>
<gene>
    <name evidence="2" type="ORF">OS493_012584</name>
</gene>
<feature type="region of interest" description="Disordered" evidence="1">
    <location>
        <begin position="1"/>
        <end position="24"/>
    </location>
</feature>
<organism evidence="2 3">
    <name type="scientific">Desmophyllum pertusum</name>
    <dbReference type="NCBI Taxonomy" id="174260"/>
    <lineage>
        <taxon>Eukaryota</taxon>
        <taxon>Metazoa</taxon>
        <taxon>Cnidaria</taxon>
        <taxon>Anthozoa</taxon>
        <taxon>Hexacorallia</taxon>
        <taxon>Scleractinia</taxon>
        <taxon>Caryophylliina</taxon>
        <taxon>Caryophylliidae</taxon>
        <taxon>Desmophyllum</taxon>
    </lineage>
</organism>
<accession>A0A9W9ZEB9</accession>
<feature type="compositionally biased region" description="Acidic residues" evidence="1">
    <location>
        <begin position="298"/>
        <end position="309"/>
    </location>
</feature>
<sequence>MDFLDMTPTRHTQLAPVKGGNIPPQDSLDQVHKQAELKRALKMYSVISDGEDVRSRTPSPLENNNDLPNALLYENTARLSKLPTKPESPFDSKPRIARTPIHSRRVSAETPLQFQSSTPLPKRFSDMENPGLGVTGHGILATKGSRATENSPLENGVHYDEGTHSKTSGVGSSILGNEDMLGMQRVEVVGQGLLKLDKQHKAESDEETSQLQYETEESDEGVEDDDGEEDEEDEEEDEEDEEEIEGDEEDEEESGTESEQEEYPTQSLTDSQDTDVSAATTTTLTTTSTSSTFKSEESSDSLEDSDDSDSGIRGNSENLRDMTPKNHEEKPVKIHTGEDGTEAAGRRSKASEGTREVWGS</sequence>
<feature type="compositionally biased region" description="Acidic residues" evidence="1">
    <location>
        <begin position="204"/>
        <end position="262"/>
    </location>
</feature>
<protein>
    <submittedName>
        <fullName evidence="2">Uncharacterized protein</fullName>
    </submittedName>
</protein>
<dbReference type="EMBL" id="MU826355">
    <property type="protein sequence ID" value="KAJ7379835.1"/>
    <property type="molecule type" value="Genomic_DNA"/>
</dbReference>
<feature type="compositionally biased region" description="Basic and acidic residues" evidence="1">
    <location>
        <begin position="349"/>
        <end position="360"/>
    </location>
</feature>
<reference evidence="2" key="1">
    <citation type="submission" date="2023-01" db="EMBL/GenBank/DDBJ databases">
        <title>Genome assembly of the deep-sea coral Lophelia pertusa.</title>
        <authorList>
            <person name="Herrera S."/>
            <person name="Cordes E."/>
        </authorList>
    </citation>
    <scope>NUCLEOTIDE SEQUENCE</scope>
    <source>
        <strain evidence="2">USNM1676648</strain>
        <tissue evidence="2">Polyp</tissue>
    </source>
</reference>
<feature type="compositionally biased region" description="Low complexity" evidence="1">
    <location>
        <begin position="269"/>
        <end position="293"/>
    </location>
</feature>
<dbReference type="AlphaFoldDB" id="A0A9W9ZEB9"/>
<keyword evidence="3" id="KW-1185">Reference proteome</keyword>
<evidence type="ECO:0000313" key="3">
    <source>
        <dbReference type="Proteomes" id="UP001163046"/>
    </source>
</evidence>
<feature type="region of interest" description="Disordered" evidence="1">
    <location>
        <begin position="199"/>
        <end position="360"/>
    </location>
</feature>
<feature type="compositionally biased region" description="Basic and acidic residues" evidence="1">
    <location>
        <begin position="318"/>
        <end position="338"/>
    </location>
</feature>
<evidence type="ECO:0000256" key="1">
    <source>
        <dbReference type="SAM" id="MobiDB-lite"/>
    </source>
</evidence>
<dbReference type="Proteomes" id="UP001163046">
    <property type="component" value="Unassembled WGS sequence"/>
</dbReference>
<feature type="region of interest" description="Disordered" evidence="1">
    <location>
        <begin position="127"/>
        <end position="169"/>
    </location>
</feature>
<comment type="caution">
    <text evidence="2">The sequence shown here is derived from an EMBL/GenBank/DDBJ whole genome shotgun (WGS) entry which is preliminary data.</text>
</comment>
<name>A0A9W9ZEB9_9CNID</name>